<evidence type="ECO:0000313" key="2">
    <source>
        <dbReference type="EMBL" id="MDX5978719.1"/>
    </source>
</evidence>
<evidence type="ECO:0000256" key="1">
    <source>
        <dbReference type="SAM" id="MobiDB-lite"/>
    </source>
</evidence>
<dbReference type="RefSeq" id="WP_167457092.1">
    <property type="nucleotide sequence ID" value="NZ_CP024811.1"/>
</dbReference>
<accession>A0AAJ2VRL1</accession>
<feature type="compositionally biased region" description="Low complexity" evidence="1">
    <location>
        <begin position="41"/>
        <end position="52"/>
    </location>
</feature>
<dbReference type="GeneID" id="303166680"/>
<dbReference type="EMBL" id="JAWXXT010000001">
    <property type="protein sequence ID" value="MDX5978719.1"/>
    <property type="molecule type" value="Genomic_DNA"/>
</dbReference>
<dbReference type="AlphaFoldDB" id="A0AAJ2VRL1"/>
<gene>
    <name evidence="2" type="ORF">SIL78_14250</name>
</gene>
<reference evidence="2" key="1">
    <citation type="submission" date="2023-11" db="EMBL/GenBank/DDBJ databases">
        <title>MicrobeMod: A computational toolkit for identifying prokaryotic methylation and restriction-modification with nanopore sequencing.</title>
        <authorList>
            <person name="Crits-Christoph A."/>
            <person name="Kang S.C."/>
            <person name="Lee H."/>
            <person name="Ostrov N."/>
        </authorList>
    </citation>
    <scope>NUCLEOTIDE SEQUENCE</scope>
    <source>
        <strain evidence="2">ATCC BAA-953</strain>
    </source>
</reference>
<dbReference type="Proteomes" id="UP001276761">
    <property type="component" value="Unassembled WGS sequence"/>
</dbReference>
<evidence type="ECO:0000313" key="3">
    <source>
        <dbReference type="Proteomes" id="UP001276761"/>
    </source>
</evidence>
<feature type="compositionally biased region" description="Basic and acidic residues" evidence="1">
    <location>
        <begin position="1"/>
        <end position="18"/>
    </location>
</feature>
<feature type="region of interest" description="Disordered" evidence="1">
    <location>
        <begin position="1"/>
        <end position="52"/>
    </location>
</feature>
<organism evidence="2 3">
    <name type="scientific">Vreelandella alkaliphila</name>
    <dbReference type="NCBI Taxonomy" id="272774"/>
    <lineage>
        <taxon>Bacteria</taxon>
        <taxon>Pseudomonadati</taxon>
        <taxon>Pseudomonadota</taxon>
        <taxon>Gammaproteobacteria</taxon>
        <taxon>Oceanospirillales</taxon>
        <taxon>Halomonadaceae</taxon>
        <taxon>Vreelandella</taxon>
    </lineage>
</organism>
<protein>
    <submittedName>
        <fullName evidence="2">Uncharacterized protein</fullName>
    </submittedName>
</protein>
<name>A0AAJ2VRL1_9GAMM</name>
<sequence>MQQPDKDDAKKEQKKDQRDDDQDDANPMPDTHHVNPDSDGDSSSKSSPSKKE</sequence>
<proteinExistence type="predicted"/>
<comment type="caution">
    <text evidence="2">The sequence shown here is derived from an EMBL/GenBank/DDBJ whole genome shotgun (WGS) entry which is preliminary data.</text>
</comment>